<dbReference type="EMBL" id="QWEF01000008">
    <property type="protein sequence ID" value="TRZ57398.1"/>
    <property type="molecule type" value="Genomic_DNA"/>
</dbReference>
<dbReference type="InterPro" id="IPR025737">
    <property type="entry name" value="FApF"/>
</dbReference>
<gene>
    <name evidence="1" type="ORF">DZA28_29390</name>
</gene>
<accession>A0ABY3CXP2</accession>
<organism evidence="1 2">
    <name type="scientific">Pseudomonas alloputida</name>
    <dbReference type="NCBI Taxonomy" id="1940621"/>
    <lineage>
        <taxon>Bacteria</taxon>
        <taxon>Pseudomonadati</taxon>
        <taxon>Pseudomonadota</taxon>
        <taxon>Gammaproteobacteria</taxon>
        <taxon>Pseudomonadales</taxon>
        <taxon>Pseudomonadaceae</taxon>
        <taxon>Pseudomonas</taxon>
    </lineage>
</organism>
<comment type="caution">
    <text evidence="1">The sequence shown here is derived from an EMBL/GenBank/DDBJ whole genome shotgun (WGS) entry which is preliminary data.</text>
</comment>
<name>A0ABY3CXP2_9PSED</name>
<protein>
    <submittedName>
        <fullName evidence="1">Transporter</fullName>
    </submittedName>
</protein>
<reference evidence="1 2" key="1">
    <citation type="journal article" date="2019" name="Biocontrol Sci. Technol.">
        <title>Pseudomonas putida strain B2017 produced as technical grade active ingredient controls fungal and bacterial crop diseases.</title>
        <authorList>
            <person name="Oliver C."/>
            <person name="Hernandez I."/>
            <person name="Caminal M."/>
            <person name="Lara J.M."/>
            <person name="Fernandez C."/>
        </authorList>
    </citation>
    <scope>NUCLEOTIDE SEQUENCE [LARGE SCALE GENOMIC DNA]</scope>
    <source>
        <strain evidence="1 2">B2017</strain>
    </source>
</reference>
<evidence type="ECO:0000313" key="2">
    <source>
        <dbReference type="Proteomes" id="UP001165882"/>
    </source>
</evidence>
<proteinExistence type="predicted"/>
<dbReference type="Proteomes" id="UP001165882">
    <property type="component" value="Unassembled WGS sequence"/>
</dbReference>
<evidence type="ECO:0000313" key="1">
    <source>
        <dbReference type="EMBL" id="TRZ57398.1"/>
    </source>
</evidence>
<dbReference type="RefSeq" id="WP_144000646.1">
    <property type="nucleotide sequence ID" value="NZ_QWEF01000008.1"/>
</dbReference>
<keyword evidence="2" id="KW-1185">Reference proteome</keyword>
<sequence>MFLAPIWLVDNKSERNSFAVVPYIFIPTGSYDKDEPLNLGENRMKYDLQLGYTHGVGRAFNIELAGDVMLFGRNHDTSLSQKPLYQAQGHLSYQLDPGARLAVGLSHSFGGEASVDGVDQGNEIKTTKALFTVSKFINQRNQLLFSYGKDLSVENGFKEDSRFNFRLLHVF</sequence>
<dbReference type="Pfam" id="PF13557">
    <property type="entry name" value="Phenol_MetA_deg"/>
    <property type="match status" value="1"/>
</dbReference>